<proteinExistence type="predicted"/>
<organism evidence="2 3">
    <name type="scientific">Cephalotus follicularis</name>
    <name type="common">Albany pitcher plant</name>
    <dbReference type="NCBI Taxonomy" id="3775"/>
    <lineage>
        <taxon>Eukaryota</taxon>
        <taxon>Viridiplantae</taxon>
        <taxon>Streptophyta</taxon>
        <taxon>Embryophyta</taxon>
        <taxon>Tracheophyta</taxon>
        <taxon>Spermatophyta</taxon>
        <taxon>Magnoliopsida</taxon>
        <taxon>eudicotyledons</taxon>
        <taxon>Gunneridae</taxon>
        <taxon>Pentapetalae</taxon>
        <taxon>rosids</taxon>
        <taxon>fabids</taxon>
        <taxon>Oxalidales</taxon>
        <taxon>Cephalotaceae</taxon>
        <taxon>Cephalotus</taxon>
    </lineage>
</organism>
<dbReference type="EMBL" id="BDDD01001171">
    <property type="protein sequence ID" value="GAV73942.1"/>
    <property type="molecule type" value="Genomic_DNA"/>
</dbReference>
<evidence type="ECO:0000313" key="2">
    <source>
        <dbReference type="EMBL" id="GAV73942.1"/>
    </source>
</evidence>
<dbReference type="OrthoDB" id="1932348at2759"/>
<gene>
    <name evidence="2" type="ORF">CFOL_v3_17425</name>
</gene>
<sequence>MTGDKSLFVKYESKEGGDVTFGDNAKWKIKGFGSIGNNKTSIHNVLFVDGLKHNLLSIKMKRTLLFLRLEVIMKKNLKIICLKIFVMKMVLYMSSPLLEHLNKIGSLKGKIERYKKCVEHF</sequence>
<dbReference type="InParanoid" id="A0A1Q3C1F1"/>
<keyword evidence="3" id="KW-1185">Reference proteome</keyword>
<dbReference type="AlphaFoldDB" id="A0A1Q3C1F1"/>
<accession>A0A1Q3C1F1</accession>
<dbReference type="InterPro" id="IPR054722">
    <property type="entry name" value="PolX-like_BBD"/>
</dbReference>
<protein>
    <recommendedName>
        <fullName evidence="1">Retrovirus-related Pol polyprotein from transposon TNT 1-94-like beta-barrel domain-containing protein</fullName>
    </recommendedName>
</protein>
<evidence type="ECO:0000259" key="1">
    <source>
        <dbReference type="Pfam" id="PF22936"/>
    </source>
</evidence>
<evidence type="ECO:0000313" key="3">
    <source>
        <dbReference type="Proteomes" id="UP000187406"/>
    </source>
</evidence>
<dbReference type="Pfam" id="PF22936">
    <property type="entry name" value="Pol_BBD"/>
    <property type="match status" value="1"/>
</dbReference>
<dbReference type="Proteomes" id="UP000187406">
    <property type="component" value="Unassembled WGS sequence"/>
</dbReference>
<name>A0A1Q3C1F1_CEPFO</name>
<comment type="caution">
    <text evidence="2">The sequence shown here is derived from an EMBL/GenBank/DDBJ whole genome shotgun (WGS) entry which is preliminary data.</text>
</comment>
<reference evidence="3" key="1">
    <citation type="submission" date="2016-04" db="EMBL/GenBank/DDBJ databases">
        <title>Cephalotus genome sequencing.</title>
        <authorList>
            <person name="Fukushima K."/>
            <person name="Hasebe M."/>
            <person name="Fang X."/>
        </authorList>
    </citation>
    <scope>NUCLEOTIDE SEQUENCE [LARGE SCALE GENOMIC DNA]</scope>
    <source>
        <strain evidence="3">cv. St1</strain>
    </source>
</reference>
<feature type="domain" description="Retrovirus-related Pol polyprotein from transposon TNT 1-94-like beta-barrel" evidence="1">
    <location>
        <begin position="1"/>
        <end position="59"/>
    </location>
</feature>